<keyword evidence="2" id="KW-1185">Reference proteome</keyword>
<protein>
    <submittedName>
        <fullName evidence="1">DUF3833 domain-containing protein</fullName>
    </submittedName>
</protein>
<organism evidence="1 2">
    <name type="scientific">Pararhodobacter zhoushanensis</name>
    <dbReference type="NCBI Taxonomy" id="2479545"/>
    <lineage>
        <taxon>Bacteria</taxon>
        <taxon>Pseudomonadati</taxon>
        <taxon>Pseudomonadota</taxon>
        <taxon>Alphaproteobacteria</taxon>
        <taxon>Rhodobacterales</taxon>
        <taxon>Paracoccaceae</taxon>
        <taxon>Pararhodobacter</taxon>
    </lineage>
</organism>
<dbReference type="EMBL" id="JAPDFL010000001">
    <property type="protein sequence ID" value="MCW1934296.1"/>
    <property type="molecule type" value="Genomic_DNA"/>
</dbReference>
<dbReference type="RefSeq" id="WP_264507103.1">
    <property type="nucleotide sequence ID" value="NZ_JAPDFL010000001.1"/>
</dbReference>
<accession>A0ABT3H3B5</accession>
<dbReference type="Proteomes" id="UP001208938">
    <property type="component" value="Unassembled WGS sequence"/>
</dbReference>
<proteinExistence type="predicted"/>
<dbReference type="PROSITE" id="PS51257">
    <property type="entry name" value="PROKAR_LIPOPROTEIN"/>
    <property type="match status" value="1"/>
</dbReference>
<sequence>MTLTRRTVILGATALGTATLAGCARTPDAPDVPGGPITLTDVFVGEVRGRGVFHVDLTGSERRFSAQLHGRLEGDRLTVAEDFTYDDGQTGRLTWVFDRAGPGRWTGRRDDTVGVAEVVEEGDTIRLTYTADFESLEGVTRLAFSDVIYRAPDGRVINEAIVRRWGLPVGRVRFEMTRV</sequence>
<name>A0ABT3H3B5_9RHOB</name>
<evidence type="ECO:0000313" key="2">
    <source>
        <dbReference type="Proteomes" id="UP001208938"/>
    </source>
</evidence>
<dbReference type="PROSITE" id="PS51318">
    <property type="entry name" value="TAT"/>
    <property type="match status" value="1"/>
</dbReference>
<dbReference type="InterPro" id="IPR024409">
    <property type="entry name" value="DUF3833"/>
</dbReference>
<reference evidence="1 2" key="1">
    <citation type="submission" date="2022-10" db="EMBL/GenBank/DDBJ databases">
        <title>Pararhodobacter sp. nov., isolated from marine algae.</title>
        <authorList>
            <person name="Choi B.J."/>
            <person name="Kim J.M."/>
            <person name="Lee J.K."/>
            <person name="Choi D.G."/>
            <person name="Jeon C.O."/>
        </authorList>
    </citation>
    <scope>NUCLEOTIDE SEQUENCE [LARGE SCALE GENOMIC DNA]</scope>
    <source>
        <strain evidence="1 2">ZQ420</strain>
    </source>
</reference>
<dbReference type="Pfam" id="PF12915">
    <property type="entry name" value="DUF3833"/>
    <property type="match status" value="1"/>
</dbReference>
<comment type="caution">
    <text evidence="1">The sequence shown here is derived from an EMBL/GenBank/DDBJ whole genome shotgun (WGS) entry which is preliminary data.</text>
</comment>
<dbReference type="InterPro" id="IPR006311">
    <property type="entry name" value="TAT_signal"/>
</dbReference>
<evidence type="ECO:0000313" key="1">
    <source>
        <dbReference type="EMBL" id="MCW1934296.1"/>
    </source>
</evidence>
<gene>
    <name evidence="1" type="ORF">OKW52_19060</name>
</gene>